<comment type="caution">
    <text evidence="1">The sequence shown here is derived from an EMBL/GenBank/DDBJ whole genome shotgun (WGS) entry which is preliminary data.</text>
</comment>
<organism evidence="1 2">
    <name type="scientific">Arctium lappa</name>
    <name type="common">Greater burdock</name>
    <name type="synonym">Lappa major</name>
    <dbReference type="NCBI Taxonomy" id="4217"/>
    <lineage>
        <taxon>Eukaryota</taxon>
        <taxon>Viridiplantae</taxon>
        <taxon>Streptophyta</taxon>
        <taxon>Embryophyta</taxon>
        <taxon>Tracheophyta</taxon>
        <taxon>Spermatophyta</taxon>
        <taxon>Magnoliopsida</taxon>
        <taxon>eudicotyledons</taxon>
        <taxon>Gunneridae</taxon>
        <taxon>Pentapetalae</taxon>
        <taxon>asterids</taxon>
        <taxon>campanulids</taxon>
        <taxon>Asterales</taxon>
        <taxon>Asteraceae</taxon>
        <taxon>Carduoideae</taxon>
        <taxon>Cardueae</taxon>
        <taxon>Arctiinae</taxon>
        <taxon>Arctium</taxon>
    </lineage>
</organism>
<protein>
    <submittedName>
        <fullName evidence="1">Uncharacterized protein</fullName>
    </submittedName>
</protein>
<gene>
    <name evidence="1" type="ORF">L6452_40393</name>
</gene>
<name>A0ACB8XMJ7_ARCLA</name>
<dbReference type="EMBL" id="CM042062">
    <property type="protein sequence ID" value="KAI3669167.1"/>
    <property type="molecule type" value="Genomic_DNA"/>
</dbReference>
<evidence type="ECO:0000313" key="1">
    <source>
        <dbReference type="EMBL" id="KAI3669167.1"/>
    </source>
</evidence>
<accession>A0ACB8XMJ7</accession>
<keyword evidence="2" id="KW-1185">Reference proteome</keyword>
<dbReference type="Proteomes" id="UP001055879">
    <property type="component" value="Linkage Group LG16"/>
</dbReference>
<evidence type="ECO:0000313" key="2">
    <source>
        <dbReference type="Proteomes" id="UP001055879"/>
    </source>
</evidence>
<reference evidence="1 2" key="2">
    <citation type="journal article" date="2022" name="Mol. Ecol. Resour.">
        <title>The genomes of chicory, endive, great burdock and yacon provide insights into Asteraceae paleo-polyploidization history and plant inulin production.</title>
        <authorList>
            <person name="Fan W."/>
            <person name="Wang S."/>
            <person name="Wang H."/>
            <person name="Wang A."/>
            <person name="Jiang F."/>
            <person name="Liu H."/>
            <person name="Zhao H."/>
            <person name="Xu D."/>
            <person name="Zhang Y."/>
        </authorList>
    </citation>
    <scope>NUCLEOTIDE SEQUENCE [LARGE SCALE GENOMIC DNA]</scope>
    <source>
        <strain evidence="2">cv. Niubang</strain>
    </source>
</reference>
<reference evidence="2" key="1">
    <citation type="journal article" date="2022" name="Mol. Ecol. Resour.">
        <title>The genomes of chicory, endive, great burdock and yacon provide insights into Asteraceae palaeo-polyploidization history and plant inulin production.</title>
        <authorList>
            <person name="Fan W."/>
            <person name="Wang S."/>
            <person name="Wang H."/>
            <person name="Wang A."/>
            <person name="Jiang F."/>
            <person name="Liu H."/>
            <person name="Zhao H."/>
            <person name="Xu D."/>
            <person name="Zhang Y."/>
        </authorList>
    </citation>
    <scope>NUCLEOTIDE SEQUENCE [LARGE SCALE GENOMIC DNA]</scope>
    <source>
        <strain evidence="2">cv. Niubang</strain>
    </source>
</reference>
<proteinExistence type="predicted"/>
<sequence>MIFTPPPFHQSFSYWSLLTCYFTRLLGRRVYFYYFEERDKQVVETVDLHSAFVLLSVWRFCLHMVDFDLIKLK</sequence>